<evidence type="ECO:0000256" key="1">
    <source>
        <dbReference type="SAM" id="Phobius"/>
    </source>
</evidence>
<name>A0A1J1LNQ5_9CYAN</name>
<keyword evidence="1" id="KW-1133">Transmembrane helix</keyword>
<dbReference type="Proteomes" id="UP000184315">
    <property type="component" value="Unassembled WGS sequence"/>
</dbReference>
<keyword evidence="3" id="KW-1185">Reference proteome</keyword>
<organism evidence="2 3">
    <name type="scientific">Planktothrix tepida PCC 9214</name>
    <dbReference type="NCBI Taxonomy" id="671072"/>
    <lineage>
        <taxon>Bacteria</taxon>
        <taxon>Bacillati</taxon>
        <taxon>Cyanobacteriota</taxon>
        <taxon>Cyanophyceae</taxon>
        <taxon>Oscillatoriophycideae</taxon>
        <taxon>Oscillatoriales</taxon>
        <taxon>Microcoleaceae</taxon>
        <taxon>Planktothrix</taxon>
    </lineage>
</organism>
<keyword evidence="1" id="KW-0472">Membrane</keyword>
<accession>A0A1J1LNQ5</accession>
<dbReference type="AlphaFoldDB" id="A0A1J1LNQ5"/>
<evidence type="ECO:0000313" key="3">
    <source>
        <dbReference type="Proteomes" id="UP000184315"/>
    </source>
</evidence>
<sequence length="73" mass="8359">MPSVYLMLLTFALSSIWVYTQTSNDIPFVLAGVSGLVCLIWGFAFAHWSIQLLIVLGLWRLYKFYMPEEINLG</sequence>
<gene>
    <name evidence="2" type="ORF">PL9214520111</name>
</gene>
<reference evidence="3" key="1">
    <citation type="submission" date="2015-10" db="EMBL/GenBank/DDBJ databases">
        <authorList>
            <person name="Regsiter A."/>
            <person name="william w."/>
        </authorList>
    </citation>
    <scope>NUCLEOTIDE SEQUENCE [LARGE SCALE GENOMIC DNA]</scope>
</reference>
<feature type="transmembrane region" description="Helical" evidence="1">
    <location>
        <begin position="28"/>
        <end position="59"/>
    </location>
</feature>
<dbReference type="RefSeq" id="WP_072720198.1">
    <property type="nucleotide sequence ID" value="NZ_LN889803.1"/>
</dbReference>
<evidence type="ECO:0000313" key="2">
    <source>
        <dbReference type="EMBL" id="CUR33572.1"/>
    </source>
</evidence>
<dbReference type="OrthoDB" id="582745at2"/>
<protein>
    <submittedName>
        <fullName evidence="2">Uncharacterized protein</fullName>
    </submittedName>
</protein>
<keyword evidence="1" id="KW-0812">Transmembrane</keyword>
<proteinExistence type="predicted"/>
<dbReference type="EMBL" id="CZDF01000158">
    <property type="protein sequence ID" value="CUR33572.1"/>
    <property type="molecule type" value="Genomic_DNA"/>
</dbReference>